<evidence type="ECO:0000313" key="2">
    <source>
        <dbReference type="Proteomes" id="UP001595814"/>
    </source>
</evidence>
<proteinExistence type="predicted"/>
<accession>A0ABV8JQP5</accession>
<dbReference type="RefSeq" id="WP_192461905.1">
    <property type="nucleotide sequence ID" value="NZ_JACYFJ010000002.1"/>
</dbReference>
<name>A0ABV8JQP5_9FLAO</name>
<dbReference type="EMBL" id="JBHSAW010000010">
    <property type="protein sequence ID" value="MFC4097202.1"/>
    <property type="molecule type" value="Genomic_DNA"/>
</dbReference>
<evidence type="ECO:0000313" key="1">
    <source>
        <dbReference type="EMBL" id="MFC4097202.1"/>
    </source>
</evidence>
<organism evidence="1 2">
    <name type="scientific">Euzebyella saccharophila</name>
    <dbReference type="NCBI Taxonomy" id="679664"/>
    <lineage>
        <taxon>Bacteria</taxon>
        <taxon>Pseudomonadati</taxon>
        <taxon>Bacteroidota</taxon>
        <taxon>Flavobacteriia</taxon>
        <taxon>Flavobacteriales</taxon>
        <taxon>Flavobacteriaceae</taxon>
        <taxon>Euzebyella</taxon>
    </lineage>
</organism>
<dbReference type="Pfam" id="PF22668">
    <property type="entry name" value="DUF7009"/>
    <property type="match status" value="1"/>
</dbReference>
<comment type="caution">
    <text evidence="1">The sequence shown here is derived from an EMBL/GenBank/DDBJ whole genome shotgun (WGS) entry which is preliminary data.</text>
</comment>
<gene>
    <name evidence="1" type="ORF">ACFOUT_15025</name>
</gene>
<dbReference type="Proteomes" id="UP001595814">
    <property type="component" value="Unassembled WGS sequence"/>
</dbReference>
<sequence>MKIRIRGNSVRLRLTKTEVENFCETGEFSETTRFNTQIFTYKIVSREDINCLKADFVDNTIIIFIPKEQILNWDQDERVGFKNEFTLNDGTLLNLLVEKDFVCLDERDEDESDNYPNPLLAKK</sequence>
<reference evidence="2" key="1">
    <citation type="journal article" date="2019" name="Int. J. Syst. Evol. Microbiol.">
        <title>The Global Catalogue of Microorganisms (GCM) 10K type strain sequencing project: providing services to taxonomists for standard genome sequencing and annotation.</title>
        <authorList>
            <consortium name="The Broad Institute Genomics Platform"/>
            <consortium name="The Broad Institute Genome Sequencing Center for Infectious Disease"/>
            <person name="Wu L."/>
            <person name="Ma J."/>
        </authorList>
    </citation>
    <scope>NUCLEOTIDE SEQUENCE [LARGE SCALE GENOMIC DNA]</scope>
    <source>
        <strain evidence="2">CECT 7477</strain>
    </source>
</reference>
<protein>
    <submittedName>
        <fullName evidence="1">DUF7009 family protein</fullName>
    </submittedName>
</protein>
<keyword evidence="2" id="KW-1185">Reference proteome</keyword>
<dbReference type="InterPro" id="IPR053825">
    <property type="entry name" value="DUF7009"/>
</dbReference>